<dbReference type="EMBL" id="JBJKFK010004252">
    <property type="protein sequence ID" value="KAL3309132.1"/>
    <property type="molecule type" value="Genomic_DNA"/>
</dbReference>
<dbReference type="SUPFAM" id="SSF52091">
    <property type="entry name" value="SpoIIaa-like"/>
    <property type="match status" value="1"/>
</dbReference>
<dbReference type="GO" id="GO:0016020">
    <property type="term" value="C:membrane"/>
    <property type="evidence" value="ECO:0007669"/>
    <property type="project" value="UniProtKB-SubCell"/>
</dbReference>
<protein>
    <submittedName>
        <fullName evidence="7">Solute carrier 26</fullName>
    </submittedName>
</protein>
<proteinExistence type="predicted"/>
<name>A0ABD2PR08_9PLAT</name>
<comment type="caution">
    <text evidence="7">The sequence shown here is derived from an EMBL/GenBank/DDBJ whole genome shotgun (WGS) entry which is preliminary data.</text>
</comment>
<evidence type="ECO:0000259" key="6">
    <source>
        <dbReference type="PROSITE" id="PS50801"/>
    </source>
</evidence>
<keyword evidence="3 5" id="KW-1133">Transmembrane helix</keyword>
<evidence type="ECO:0000313" key="8">
    <source>
        <dbReference type="Proteomes" id="UP001626550"/>
    </source>
</evidence>
<sequence length="310" mass="34784">MELLQVASLVNSALMLLVLFALGPLMGPIPEATLSCAILVALKNTLFQLKQVPRLIKTSPIDALIWIFSFVSPICMNIPFGLISSIVFSLLTIVFRSQRTRCEVLGQVPNTNMYLSVTRYRDIVEVSGVKIISTLGPVFFINAQSFVQCFLSKIDFSANKTHHRSRNDAPKTQSKSCSHFCCCDEQQEMAETMLTVVDTESSLCNPNCYIFAVIIDCHDWTIVDSATIYFINEVSSVCEMNGAVALLANLRENHYDYLRTAKVDKFVSNDGSYLDRVFPTIHDAVQFTKNNQHFRFHPENTQTCTPVITV</sequence>
<evidence type="ECO:0000313" key="7">
    <source>
        <dbReference type="EMBL" id="KAL3309132.1"/>
    </source>
</evidence>
<dbReference type="InterPro" id="IPR036513">
    <property type="entry name" value="STAS_dom_sf"/>
</dbReference>
<dbReference type="InterPro" id="IPR001902">
    <property type="entry name" value="SLC26A/SulP_fam"/>
</dbReference>
<reference evidence="7 8" key="1">
    <citation type="submission" date="2024-11" db="EMBL/GenBank/DDBJ databases">
        <title>Adaptive evolution of stress response genes in parasites aligns with host niche diversity.</title>
        <authorList>
            <person name="Hahn C."/>
            <person name="Resl P."/>
        </authorList>
    </citation>
    <scope>NUCLEOTIDE SEQUENCE [LARGE SCALE GENOMIC DNA]</scope>
    <source>
        <strain evidence="7">EGGRZ-B1_66</strain>
        <tissue evidence="7">Body</tissue>
    </source>
</reference>
<accession>A0ABD2PR08</accession>
<evidence type="ECO:0000256" key="5">
    <source>
        <dbReference type="SAM" id="Phobius"/>
    </source>
</evidence>
<feature type="domain" description="STAS" evidence="6">
    <location>
        <begin position="119"/>
        <end position="288"/>
    </location>
</feature>
<keyword evidence="4 5" id="KW-0472">Membrane</keyword>
<organism evidence="7 8">
    <name type="scientific">Cichlidogyrus casuarinus</name>
    <dbReference type="NCBI Taxonomy" id="1844966"/>
    <lineage>
        <taxon>Eukaryota</taxon>
        <taxon>Metazoa</taxon>
        <taxon>Spiralia</taxon>
        <taxon>Lophotrochozoa</taxon>
        <taxon>Platyhelminthes</taxon>
        <taxon>Monogenea</taxon>
        <taxon>Monopisthocotylea</taxon>
        <taxon>Dactylogyridea</taxon>
        <taxon>Ancyrocephalidae</taxon>
        <taxon>Cichlidogyrus</taxon>
    </lineage>
</organism>
<dbReference type="Proteomes" id="UP001626550">
    <property type="component" value="Unassembled WGS sequence"/>
</dbReference>
<feature type="transmembrane region" description="Helical" evidence="5">
    <location>
        <begin position="63"/>
        <end position="95"/>
    </location>
</feature>
<evidence type="ECO:0000256" key="2">
    <source>
        <dbReference type="ARBA" id="ARBA00022692"/>
    </source>
</evidence>
<feature type="transmembrane region" description="Helical" evidence="5">
    <location>
        <begin position="12"/>
        <end position="42"/>
    </location>
</feature>
<dbReference type="PANTHER" id="PTHR11814">
    <property type="entry name" value="SULFATE TRANSPORTER"/>
    <property type="match status" value="1"/>
</dbReference>
<keyword evidence="2 5" id="KW-0812">Transmembrane</keyword>
<comment type="subcellular location">
    <subcellularLocation>
        <location evidence="1">Membrane</location>
        <topology evidence="1">Multi-pass membrane protein</topology>
    </subcellularLocation>
</comment>
<evidence type="ECO:0000256" key="3">
    <source>
        <dbReference type="ARBA" id="ARBA00022989"/>
    </source>
</evidence>
<dbReference type="InterPro" id="IPR002645">
    <property type="entry name" value="STAS_dom"/>
</dbReference>
<dbReference type="AlphaFoldDB" id="A0ABD2PR08"/>
<dbReference type="Pfam" id="PF01740">
    <property type="entry name" value="STAS"/>
    <property type="match status" value="1"/>
</dbReference>
<dbReference type="InterPro" id="IPR011547">
    <property type="entry name" value="SLC26A/SulP_dom"/>
</dbReference>
<evidence type="ECO:0000256" key="4">
    <source>
        <dbReference type="ARBA" id="ARBA00023136"/>
    </source>
</evidence>
<gene>
    <name evidence="7" type="primary">SULP-7</name>
    <name evidence="7" type="ORF">Ciccas_012322</name>
</gene>
<dbReference type="Gene3D" id="3.30.750.24">
    <property type="entry name" value="STAS domain"/>
    <property type="match status" value="1"/>
</dbReference>
<evidence type="ECO:0000256" key="1">
    <source>
        <dbReference type="ARBA" id="ARBA00004141"/>
    </source>
</evidence>
<keyword evidence="8" id="KW-1185">Reference proteome</keyword>
<dbReference type="PROSITE" id="PS50801">
    <property type="entry name" value="STAS"/>
    <property type="match status" value="1"/>
</dbReference>
<dbReference type="Pfam" id="PF00916">
    <property type="entry name" value="Sulfate_transp"/>
    <property type="match status" value="1"/>
</dbReference>